<dbReference type="AlphaFoldDB" id="A0A5N4ALI2"/>
<reference evidence="1 2" key="1">
    <citation type="journal article" date="2018" name="Elife">
        <title>Firefly genomes illuminate parallel origins of bioluminescence in beetles.</title>
        <authorList>
            <person name="Fallon T.R."/>
            <person name="Lower S.E."/>
            <person name="Chang C.H."/>
            <person name="Bessho-Uehara M."/>
            <person name="Martin G.J."/>
            <person name="Bewick A.J."/>
            <person name="Behringer M."/>
            <person name="Debat H.J."/>
            <person name="Wong I."/>
            <person name="Day J.C."/>
            <person name="Suvorov A."/>
            <person name="Silva C.J."/>
            <person name="Stanger-Hall K.F."/>
            <person name="Hall D.W."/>
            <person name="Schmitz R.J."/>
            <person name="Nelson D.R."/>
            <person name="Lewis S.M."/>
            <person name="Shigenobu S."/>
            <person name="Bybee S.M."/>
            <person name="Larracuente A.M."/>
            <person name="Oba Y."/>
            <person name="Weng J.K."/>
        </authorList>
    </citation>
    <scope>NUCLEOTIDE SEQUENCE [LARGE SCALE GENOMIC DNA]</scope>
    <source>
        <strain evidence="1">1611_PpyrPB1</strain>
        <tissue evidence="1">Whole body</tissue>
    </source>
</reference>
<name>A0A5N4ALI2_PHOPY</name>
<dbReference type="Proteomes" id="UP000327044">
    <property type="component" value="Unassembled WGS sequence"/>
</dbReference>
<protein>
    <submittedName>
        <fullName evidence="1">Uncharacterized protein</fullName>
    </submittedName>
</protein>
<sequence length="266" mass="30389">MNSVDNLHLDSTPLSVRSLMHCKFDYPKRGNIEDGLCCPDDQKMFLTASMSFLQNHLARILNTDISSPVKEARPKRTYSDLLILESSPKCKRTKSYLRLKNIEKYDEISRNEASFFSPILTINQILPSAKKCAERRGIFGIFRRSFSTSGTKGLDEKMRRAYDLLANQGSEETDSCLVSNRSNFKVAPDSRLLLVSSFIKPKGHGDDYDQKSMSKNMEMINTLTRTGAKTNIRQRAKSSNKEQRYNFLDANFTDELKFQYSSDLVC</sequence>
<comment type="caution">
    <text evidence="1">The sequence shown here is derived from an EMBL/GenBank/DDBJ whole genome shotgun (WGS) entry which is preliminary data.</text>
</comment>
<keyword evidence="2" id="KW-1185">Reference proteome</keyword>
<proteinExistence type="predicted"/>
<evidence type="ECO:0000313" key="2">
    <source>
        <dbReference type="Proteomes" id="UP000327044"/>
    </source>
</evidence>
<gene>
    <name evidence="1" type="ORF">PPYR_09195</name>
</gene>
<accession>A0A5N4ALI2</accession>
<dbReference type="EMBL" id="VVIM01000006">
    <property type="protein sequence ID" value="KAB0798202.1"/>
    <property type="molecule type" value="Genomic_DNA"/>
</dbReference>
<evidence type="ECO:0000313" key="1">
    <source>
        <dbReference type="EMBL" id="KAB0798202.1"/>
    </source>
</evidence>
<organism evidence="1 2">
    <name type="scientific">Photinus pyralis</name>
    <name type="common">Common eastern firefly</name>
    <name type="synonym">Lampyris pyralis</name>
    <dbReference type="NCBI Taxonomy" id="7054"/>
    <lineage>
        <taxon>Eukaryota</taxon>
        <taxon>Metazoa</taxon>
        <taxon>Ecdysozoa</taxon>
        <taxon>Arthropoda</taxon>
        <taxon>Hexapoda</taxon>
        <taxon>Insecta</taxon>
        <taxon>Pterygota</taxon>
        <taxon>Neoptera</taxon>
        <taxon>Endopterygota</taxon>
        <taxon>Coleoptera</taxon>
        <taxon>Polyphaga</taxon>
        <taxon>Elateriformia</taxon>
        <taxon>Elateroidea</taxon>
        <taxon>Lampyridae</taxon>
        <taxon>Lampyrinae</taxon>
        <taxon>Photinus</taxon>
    </lineage>
</organism>
<dbReference type="InParanoid" id="A0A5N4ALI2"/>